<dbReference type="InterPro" id="IPR007213">
    <property type="entry name" value="Ppm1/Ppm2/Tcmp"/>
</dbReference>
<dbReference type="PANTHER" id="PTHR43619">
    <property type="entry name" value="S-ADENOSYL-L-METHIONINE-DEPENDENT METHYLTRANSFERASE YKTD-RELATED"/>
    <property type="match status" value="1"/>
</dbReference>
<evidence type="ECO:0000256" key="3">
    <source>
        <dbReference type="ARBA" id="ARBA00022603"/>
    </source>
</evidence>
<comment type="similarity">
    <text evidence="2 6">Belongs to the UPF0677 family.</text>
</comment>
<dbReference type="GO" id="GO:0008168">
    <property type="term" value="F:methyltransferase activity"/>
    <property type="evidence" value="ECO:0007669"/>
    <property type="project" value="UniProtKB-UniRule"/>
</dbReference>
<evidence type="ECO:0000256" key="6">
    <source>
        <dbReference type="RuleBase" id="RU362030"/>
    </source>
</evidence>
<evidence type="ECO:0000256" key="5">
    <source>
        <dbReference type="ARBA" id="ARBA00022691"/>
    </source>
</evidence>
<dbReference type="EC" id="2.1.1.-" evidence="6"/>
<name>A0A9X4M4V4_9ACTN</name>
<evidence type="ECO:0000256" key="1">
    <source>
        <dbReference type="ARBA" id="ARBA00003907"/>
    </source>
</evidence>
<dbReference type="Proteomes" id="UP001152755">
    <property type="component" value="Unassembled WGS sequence"/>
</dbReference>
<evidence type="ECO:0000313" key="8">
    <source>
        <dbReference type="Proteomes" id="UP001152755"/>
    </source>
</evidence>
<dbReference type="GO" id="GO:0032259">
    <property type="term" value="P:methylation"/>
    <property type="evidence" value="ECO:0007669"/>
    <property type="project" value="UniProtKB-KW"/>
</dbReference>
<dbReference type="EMBL" id="JANRHA010000011">
    <property type="protein sequence ID" value="MDG3016077.1"/>
    <property type="molecule type" value="Genomic_DNA"/>
</dbReference>
<dbReference type="InterPro" id="IPR029063">
    <property type="entry name" value="SAM-dependent_MTases_sf"/>
</dbReference>
<accession>A0A9X4M4V4</accession>
<organism evidence="7 8">
    <name type="scientific">Speluncibacter jeojiensis</name>
    <dbReference type="NCBI Taxonomy" id="2710754"/>
    <lineage>
        <taxon>Bacteria</taxon>
        <taxon>Bacillati</taxon>
        <taxon>Actinomycetota</taxon>
        <taxon>Actinomycetes</taxon>
        <taxon>Mycobacteriales</taxon>
        <taxon>Speluncibacteraceae</taxon>
        <taxon>Speluncibacter</taxon>
    </lineage>
</organism>
<gene>
    <name evidence="7" type="ORF">NVS88_16075</name>
</gene>
<comment type="function">
    <text evidence="1 6">Exhibits S-adenosyl-L-methionine-dependent methyltransferase activity.</text>
</comment>
<keyword evidence="4 7" id="KW-0808">Transferase</keyword>
<proteinExistence type="inferred from homology"/>
<dbReference type="PANTHER" id="PTHR43619:SF2">
    <property type="entry name" value="S-ADENOSYL-L-METHIONINE-DEPENDENT METHYLTRANSFERASES SUPERFAMILY PROTEIN"/>
    <property type="match status" value="1"/>
</dbReference>
<evidence type="ECO:0000256" key="2">
    <source>
        <dbReference type="ARBA" id="ARBA00008138"/>
    </source>
</evidence>
<dbReference type="NCBIfam" id="TIGR00027">
    <property type="entry name" value="mthyl_TIGR00027"/>
    <property type="match status" value="1"/>
</dbReference>
<evidence type="ECO:0000256" key="4">
    <source>
        <dbReference type="ARBA" id="ARBA00022679"/>
    </source>
</evidence>
<keyword evidence="8" id="KW-1185">Reference proteome</keyword>
<keyword evidence="3 6" id="KW-0489">Methyltransferase</keyword>
<keyword evidence="5 6" id="KW-0949">S-adenosyl-L-methionine</keyword>
<evidence type="ECO:0000313" key="7">
    <source>
        <dbReference type="EMBL" id="MDG3016077.1"/>
    </source>
</evidence>
<reference evidence="7" key="1">
    <citation type="submission" date="2022-08" db="EMBL/GenBank/DDBJ databases">
        <title>Genome analysis of Corynebacteriales strain.</title>
        <authorList>
            <person name="Lee S.D."/>
        </authorList>
    </citation>
    <scope>NUCLEOTIDE SEQUENCE</scope>
    <source>
        <strain evidence="7">D3-21</strain>
    </source>
</reference>
<protein>
    <recommendedName>
        <fullName evidence="6">S-adenosyl-L-methionine-dependent methyltransferase</fullName>
        <ecNumber evidence="6">2.1.1.-</ecNumber>
    </recommendedName>
</protein>
<dbReference type="InterPro" id="IPR011610">
    <property type="entry name" value="SAM_mthyl_Trfase_ML2640-like"/>
</dbReference>
<dbReference type="Pfam" id="PF04072">
    <property type="entry name" value="LCM"/>
    <property type="match status" value="1"/>
</dbReference>
<sequence>MTGVGLTALGVAAGRAMETHSEGALVSDPFAEAFVRAAAPPKPMPTRLEDVGDDEDQVMSWTSMATYMGVRSRYFDERLAAAAEAGASQIVLLAAGLDARAYRMSWPESVTVFELDAPKVLAFKDAVLAGRGVRAGAQRRTVAVDLRNEWTGALRQAGFDPARPSAWLAEGLMMFLPNAAKERLLRIVGDLTVPGSSLEVEYVEGMAAIRRDPQFQRRRAQMSERMGLDVTDLWPDEPDFPLGDWLREHGWTVSTDYVVDVTGRYGRRLEDESMFPPRSGAFVSARK</sequence>
<dbReference type="Gene3D" id="3.40.50.150">
    <property type="entry name" value="Vaccinia Virus protein VP39"/>
    <property type="match status" value="1"/>
</dbReference>
<comment type="caution">
    <text evidence="7">The sequence shown here is derived from an EMBL/GenBank/DDBJ whole genome shotgun (WGS) entry which is preliminary data.</text>
</comment>
<dbReference type="AlphaFoldDB" id="A0A9X4M4V4"/>
<dbReference type="SUPFAM" id="SSF53335">
    <property type="entry name" value="S-adenosyl-L-methionine-dependent methyltransferases"/>
    <property type="match status" value="1"/>
</dbReference>